<sequence>MFTMIPEMSFGRRLSLWWSCIWRQTLATLPIWLVAGGFVLYSIVRAEHGEANWLSSLVNSMGALVLVGGGVLLVVSLLCIPIIGYMTRRAFARHQLSVPPDYSFGQAAMLGLTTWGWTIVVSMAVNVLSYLLQAVVGKASVVMAVGQLVFLVLNMIGAIYIVLPRQAWRLRRQAGEPEAQ</sequence>
<dbReference type="RefSeq" id="WP_046581871.1">
    <property type="nucleotide sequence ID" value="NZ_CADEZA010000004.1"/>
</dbReference>
<comment type="caution">
    <text evidence="2">The sequence shown here is derived from an EMBL/GenBank/DDBJ whole genome shotgun (WGS) entry which is preliminary data.</text>
</comment>
<name>A0A0M2Q7F6_BURGA</name>
<feature type="transmembrane region" description="Helical" evidence="1">
    <location>
        <begin position="144"/>
        <end position="163"/>
    </location>
</feature>
<reference evidence="3" key="1">
    <citation type="submission" date="2017-09" db="EMBL/GenBank/DDBJ databases">
        <title>FDA dAtabase for Regulatory Grade micrObial Sequences (FDA-ARGOS): Supporting development and validation of Infectious Disease Dx tests.</title>
        <authorList>
            <person name="Minogue T."/>
            <person name="Wolcott M."/>
            <person name="Wasieloski L."/>
            <person name="Aguilar W."/>
            <person name="Moore D."/>
            <person name="Tallon L."/>
            <person name="Sadzewicz L."/>
            <person name="Ott S."/>
            <person name="Zhao X."/>
            <person name="Nagaraj S."/>
            <person name="Vavikolanu K."/>
            <person name="Aluvathingal J."/>
            <person name="Nadendla S."/>
            <person name="Sichtig H."/>
        </authorList>
    </citation>
    <scope>NUCLEOTIDE SEQUENCE [LARGE SCALE GENOMIC DNA]</scope>
    <source>
        <strain evidence="3">FDAARGOS_390</strain>
    </source>
</reference>
<feature type="transmembrane region" description="Helical" evidence="1">
    <location>
        <begin position="107"/>
        <end position="132"/>
    </location>
</feature>
<evidence type="ECO:0000313" key="3">
    <source>
        <dbReference type="Proteomes" id="UP000220629"/>
    </source>
</evidence>
<evidence type="ECO:0000313" key="2">
    <source>
        <dbReference type="EMBL" id="PEH36732.1"/>
    </source>
</evidence>
<evidence type="ECO:0000256" key="1">
    <source>
        <dbReference type="SAM" id="Phobius"/>
    </source>
</evidence>
<protein>
    <submittedName>
        <fullName evidence="2">Uncharacterized protein</fullName>
    </submittedName>
</protein>
<keyword evidence="1" id="KW-0812">Transmembrane</keyword>
<organism evidence="2 3">
    <name type="scientific">Burkholderia gladioli</name>
    <name type="common">Pseudomonas marginata</name>
    <name type="synonym">Phytomonas marginata</name>
    <dbReference type="NCBI Taxonomy" id="28095"/>
    <lineage>
        <taxon>Bacteria</taxon>
        <taxon>Pseudomonadati</taxon>
        <taxon>Pseudomonadota</taxon>
        <taxon>Betaproteobacteria</taxon>
        <taxon>Burkholderiales</taxon>
        <taxon>Burkholderiaceae</taxon>
        <taxon>Burkholderia</taxon>
    </lineage>
</organism>
<keyword evidence="1" id="KW-1133">Transmembrane helix</keyword>
<accession>A0A0M2Q7F6</accession>
<feature type="transmembrane region" description="Helical" evidence="1">
    <location>
        <begin position="21"/>
        <end position="43"/>
    </location>
</feature>
<proteinExistence type="predicted"/>
<dbReference type="AlphaFoldDB" id="A0A0M2Q7F6"/>
<keyword evidence="1" id="KW-0472">Membrane</keyword>
<gene>
    <name evidence="2" type="ORF">CRM94_19170</name>
</gene>
<dbReference type="EMBL" id="PDDY01000004">
    <property type="protein sequence ID" value="PEH36732.1"/>
    <property type="molecule type" value="Genomic_DNA"/>
</dbReference>
<dbReference type="Proteomes" id="UP000220629">
    <property type="component" value="Unassembled WGS sequence"/>
</dbReference>
<feature type="transmembrane region" description="Helical" evidence="1">
    <location>
        <begin position="63"/>
        <end position="86"/>
    </location>
</feature>